<evidence type="ECO:0000259" key="1">
    <source>
        <dbReference type="PROSITE" id="PS50995"/>
    </source>
</evidence>
<dbReference type="PROSITE" id="PS50995">
    <property type="entry name" value="HTH_MARR_2"/>
    <property type="match status" value="1"/>
</dbReference>
<dbReference type="InterPro" id="IPR036388">
    <property type="entry name" value="WH-like_DNA-bd_sf"/>
</dbReference>
<dbReference type="PANTHER" id="PTHR39515">
    <property type="entry name" value="CONSERVED PROTEIN"/>
    <property type="match status" value="1"/>
</dbReference>
<protein>
    <recommendedName>
        <fullName evidence="1">HTH marR-type domain-containing protein</fullName>
    </recommendedName>
</protein>
<accession>A0A3B0S9R6</accession>
<dbReference type="Gene3D" id="1.10.10.10">
    <property type="entry name" value="Winged helix-like DNA-binding domain superfamily/Winged helix DNA-binding domain"/>
    <property type="match status" value="1"/>
</dbReference>
<name>A0A3B0S9R6_9ZZZZ</name>
<evidence type="ECO:0000313" key="2">
    <source>
        <dbReference type="EMBL" id="VAV99511.1"/>
    </source>
</evidence>
<dbReference type="InterPro" id="IPR052526">
    <property type="entry name" value="HTH-type_Bedaq_tolerance"/>
</dbReference>
<gene>
    <name evidence="2" type="ORF">MNBD_ALPHA05-1559</name>
</gene>
<dbReference type="Pfam" id="PF01047">
    <property type="entry name" value="MarR"/>
    <property type="match status" value="1"/>
</dbReference>
<dbReference type="PRINTS" id="PR00598">
    <property type="entry name" value="HTHMARR"/>
</dbReference>
<dbReference type="AlphaFoldDB" id="A0A3B0S9R6"/>
<dbReference type="InterPro" id="IPR036390">
    <property type="entry name" value="WH_DNA-bd_sf"/>
</dbReference>
<dbReference type="EMBL" id="UOEH01000278">
    <property type="protein sequence ID" value="VAV99511.1"/>
    <property type="molecule type" value="Genomic_DNA"/>
</dbReference>
<dbReference type="InterPro" id="IPR000835">
    <property type="entry name" value="HTH_MarR-typ"/>
</dbReference>
<organism evidence="2">
    <name type="scientific">hydrothermal vent metagenome</name>
    <dbReference type="NCBI Taxonomy" id="652676"/>
    <lineage>
        <taxon>unclassified sequences</taxon>
        <taxon>metagenomes</taxon>
        <taxon>ecological metagenomes</taxon>
    </lineage>
</organism>
<dbReference type="PANTHER" id="PTHR39515:SF2">
    <property type="entry name" value="HTH-TYPE TRANSCRIPTIONAL REGULATOR RV0880"/>
    <property type="match status" value="1"/>
</dbReference>
<reference evidence="2" key="1">
    <citation type="submission" date="2018-06" db="EMBL/GenBank/DDBJ databases">
        <authorList>
            <person name="Zhirakovskaya E."/>
        </authorList>
    </citation>
    <scope>NUCLEOTIDE SEQUENCE</scope>
</reference>
<dbReference type="GO" id="GO:0003700">
    <property type="term" value="F:DNA-binding transcription factor activity"/>
    <property type="evidence" value="ECO:0007669"/>
    <property type="project" value="InterPro"/>
</dbReference>
<dbReference type="SUPFAM" id="SSF46785">
    <property type="entry name" value="Winged helix' DNA-binding domain"/>
    <property type="match status" value="1"/>
</dbReference>
<dbReference type="SMART" id="SM00347">
    <property type="entry name" value="HTH_MARR"/>
    <property type="match status" value="1"/>
</dbReference>
<sequence length="150" mass="16626">MSIPPLPEGLANNDLTRTANALHSMSIHLLRRARAADKESGLSPERLSLLSVLTYAGPLGVTRLSELESVSLPAISRIVSALEARGLVKRTRSREDARTVIVNATNKGRRMMEKGRRRRLEIIADTLSHLSRKDQQQLSRIGDILENLGR</sequence>
<feature type="domain" description="HTH marR-type" evidence="1">
    <location>
        <begin position="8"/>
        <end position="150"/>
    </location>
</feature>
<proteinExistence type="predicted"/>